<evidence type="ECO:0000256" key="3">
    <source>
        <dbReference type="ARBA" id="ARBA00022475"/>
    </source>
</evidence>
<keyword evidence="2 8" id="KW-0813">Transport</keyword>
<feature type="domain" description="ABC transmembrane type-1" evidence="9">
    <location>
        <begin position="62"/>
        <end position="246"/>
    </location>
</feature>
<evidence type="ECO:0000256" key="7">
    <source>
        <dbReference type="ARBA" id="ARBA00023136"/>
    </source>
</evidence>
<evidence type="ECO:0000256" key="1">
    <source>
        <dbReference type="ARBA" id="ARBA00004429"/>
    </source>
</evidence>
<keyword evidence="3" id="KW-1003">Cell membrane</keyword>
<keyword evidence="7 8" id="KW-0472">Membrane</keyword>
<dbReference type="CDD" id="cd06261">
    <property type="entry name" value="TM_PBP2"/>
    <property type="match status" value="1"/>
</dbReference>
<name>A0A9W6HI22_9MICO</name>
<feature type="transmembrane region" description="Helical" evidence="8">
    <location>
        <begin position="58"/>
        <end position="81"/>
    </location>
</feature>
<dbReference type="InterPro" id="IPR000515">
    <property type="entry name" value="MetI-like"/>
</dbReference>
<evidence type="ECO:0000256" key="4">
    <source>
        <dbReference type="ARBA" id="ARBA00022519"/>
    </source>
</evidence>
<dbReference type="GO" id="GO:0055085">
    <property type="term" value="P:transmembrane transport"/>
    <property type="evidence" value="ECO:0007669"/>
    <property type="project" value="InterPro"/>
</dbReference>
<evidence type="ECO:0000259" key="9">
    <source>
        <dbReference type="PROSITE" id="PS50928"/>
    </source>
</evidence>
<dbReference type="GO" id="GO:0005886">
    <property type="term" value="C:plasma membrane"/>
    <property type="evidence" value="ECO:0007669"/>
    <property type="project" value="UniProtKB-SubCell"/>
</dbReference>
<evidence type="ECO:0000313" key="10">
    <source>
        <dbReference type="EMBL" id="GLJ80531.1"/>
    </source>
</evidence>
<feature type="transmembrane region" description="Helical" evidence="8">
    <location>
        <begin position="93"/>
        <end position="114"/>
    </location>
</feature>
<reference evidence="10" key="1">
    <citation type="journal article" date="2014" name="Int. J. Syst. Evol. Microbiol.">
        <title>Complete genome sequence of Corynebacterium casei LMG S-19264T (=DSM 44701T), isolated from a smear-ripened cheese.</title>
        <authorList>
            <consortium name="US DOE Joint Genome Institute (JGI-PGF)"/>
            <person name="Walter F."/>
            <person name="Albersmeier A."/>
            <person name="Kalinowski J."/>
            <person name="Ruckert C."/>
        </authorList>
    </citation>
    <scope>NUCLEOTIDE SEQUENCE</scope>
    <source>
        <strain evidence="10">VKM Ac-1447</strain>
    </source>
</reference>
<reference evidence="10" key="2">
    <citation type="submission" date="2023-01" db="EMBL/GenBank/DDBJ databases">
        <authorList>
            <person name="Sun Q."/>
            <person name="Evtushenko L."/>
        </authorList>
    </citation>
    <scope>NUCLEOTIDE SEQUENCE</scope>
    <source>
        <strain evidence="10">VKM Ac-1447</strain>
    </source>
</reference>
<dbReference type="EMBL" id="BSEO01000014">
    <property type="protein sequence ID" value="GLJ80531.1"/>
    <property type="molecule type" value="Genomic_DNA"/>
</dbReference>
<dbReference type="Gene3D" id="1.10.3720.10">
    <property type="entry name" value="MetI-like"/>
    <property type="match status" value="1"/>
</dbReference>
<evidence type="ECO:0000256" key="5">
    <source>
        <dbReference type="ARBA" id="ARBA00022692"/>
    </source>
</evidence>
<evidence type="ECO:0000256" key="2">
    <source>
        <dbReference type="ARBA" id="ARBA00022448"/>
    </source>
</evidence>
<feature type="transmembrane region" description="Helical" evidence="8">
    <location>
        <begin position="7"/>
        <end position="31"/>
    </location>
</feature>
<protein>
    <submittedName>
        <fullName evidence="10">ABC transporter permease</fullName>
    </submittedName>
</protein>
<keyword evidence="4" id="KW-0997">Cell inner membrane</keyword>
<dbReference type="SUPFAM" id="SSF161098">
    <property type="entry name" value="MetI-like"/>
    <property type="match status" value="1"/>
</dbReference>
<dbReference type="PROSITE" id="PS50928">
    <property type="entry name" value="ABC_TM1"/>
    <property type="match status" value="1"/>
</dbReference>
<comment type="similarity">
    <text evidence="8">Belongs to the binding-protein-dependent transport system permease family.</text>
</comment>
<feature type="transmembrane region" description="Helical" evidence="8">
    <location>
        <begin position="126"/>
        <end position="151"/>
    </location>
</feature>
<keyword evidence="6 8" id="KW-1133">Transmembrane helix</keyword>
<feature type="transmembrane region" description="Helical" evidence="8">
    <location>
        <begin position="171"/>
        <end position="192"/>
    </location>
</feature>
<sequence>MKTSRPVAASLAVAGYIIMIVPILFVVATAFTGGRTLRFPPEGFSLRWFEAALNYDPFVSALLSSLQLALIATVLALLIGVPVTLAIHRGKSLVEGLFLSPLIVPELVVGLALYQQLMIGLRLDNFPVLLIGHTVLMLPYAVRVTGASLALADPGIEEAARGLGASPLRAFFTVTLPLLRPGIFSAGLLSFVTSFNNVPLSLLLQSRDFRTLPVTMLDYVQQSYDPMVAATSTIILAGTVVIAVIAERTVGFARIFGGINR</sequence>
<dbReference type="PANTHER" id="PTHR43357">
    <property type="entry name" value="INNER MEMBRANE ABC TRANSPORTER PERMEASE PROTEIN YDCV"/>
    <property type="match status" value="1"/>
</dbReference>
<dbReference type="Proteomes" id="UP001142317">
    <property type="component" value="Unassembled WGS sequence"/>
</dbReference>
<comment type="caution">
    <text evidence="10">The sequence shown here is derived from an EMBL/GenBank/DDBJ whole genome shotgun (WGS) entry which is preliminary data.</text>
</comment>
<evidence type="ECO:0000256" key="6">
    <source>
        <dbReference type="ARBA" id="ARBA00022989"/>
    </source>
</evidence>
<evidence type="ECO:0000313" key="11">
    <source>
        <dbReference type="Proteomes" id="UP001142317"/>
    </source>
</evidence>
<keyword evidence="11" id="KW-1185">Reference proteome</keyword>
<dbReference type="RefSeq" id="WP_271175047.1">
    <property type="nucleotide sequence ID" value="NZ_BSEO01000014.1"/>
</dbReference>
<comment type="subcellular location">
    <subcellularLocation>
        <location evidence="1">Cell inner membrane</location>
        <topology evidence="1">Multi-pass membrane protein</topology>
    </subcellularLocation>
    <subcellularLocation>
        <location evidence="8">Cell membrane</location>
        <topology evidence="8">Multi-pass membrane protein</topology>
    </subcellularLocation>
</comment>
<dbReference type="InterPro" id="IPR035906">
    <property type="entry name" value="MetI-like_sf"/>
</dbReference>
<feature type="transmembrane region" description="Helical" evidence="8">
    <location>
        <begin position="227"/>
        <end position="246"/>
    </location>
</feature>
<organism evidence="10 11">
    <name type="scientific">Microbacterium imperiale</name>
    <dbReference type="NCBI Taxonomy" id="33884"/>
    <lineage>
        <taxon>Bacteria</taxon>
        <taxon>Bacillati</taxon>
        <taxon>Actinomycetota</taxon>
        <taxon>Actinomycetes</taxon>
        <taxon>Micrococcales</taxon>
        <taxon>Microbacteriaceae</taxon>
        <taxon>Microbacterium</taxon>
    </lineage>
</organism>
<accession>A0A9W6HI22</accession>
<keyword evidence="5 8" id="KW-0812">Transmembrane</keyword>
<dbReference type="AlphaFoldDB" id="A0A9W6HI22"/>
<dbReference type="Pfam" id="PF00528">
    <property type="entry name" value="BPD_transp_1"/>
    <property type="match status" value="1"/>
</dbReference>
<evidence type="ECO:0000256" key="8">
    <source>
        <dbReference type="RuleBase" id="RU363032"/>
    </source>
</evidence>
<gene>
    <name evidence="10" type="primary">potC</name>
    <name evidence="10" type="ORF">GCM10017586_22140</name>
</gene>
<proteinExistence type="inferred from homology"/>
<dbReference type="PANTHER" id="PTHR43357:SF4">
    <property type="entry name" value="INNER MEMBRANE ABC TRANSPORTER PERMEASE PROTEIN YDCV"/>
    <property type="match status" value="1"/>
</dbReference>